<gene>
    <name evidence="2" type="ORF">GCM10007968_24960</name>
</gene>
<proteinExistence type="predicted"/>
<dbReference type="Gene3D" id="1.20.5.170">
    <property type="match status" value="1"/>
</dbReference>
<name>A0A917S6F6_9BACL</name>
<reference evidence="2" key="1">
    <citation type="journal article" date="2014" name="Int. J. Syst. Evol. Microbiol.">
        <title>Complete genome sequence of Corynebacterium casei LMG S-19264T (=DSM 44701T), isolated from a smear-ripened cheese.</title>
        <authorList>
            <consortium name="US DOE Joint Genome Institute (JGI-PGF)"/>
            <person name="Walter F."/>
            <person name="Albersmeier A."/>
            <person name="Kalinowski J."/>
            <person name="Ruckert C."/>
        </authorList>
    </citation>
    <scope>NUCLEOTIDE SEQUENCE</scope>
    <source>
        <strain evidence="2">JCM 15325</strain>
    </source>
</reference>
<dbReference type="RefSeq" id="WP_188803848.1">
    <property type="nucleotide sequence ID" value="NZ_BMOK01000012.1"/>
</dbReference>
<evidence type="ECO:0000313" key="3">
    <source>
        <dbReference type="Proteomes" id="UP000654670"/>
    </source>
</evidence>
<keyword evidence="1" id="KW-0175">Coiled coil</keyword>
<dbReference type="AlphaFoldDB" id="A0A917S6F6"/>
<comment type="caution">
    <text evidence="2">The sequence shown here is derived from an EMBL/GenBank/DDBJ whole genome shotgun (WGS) entry which is preliminary data.</text>
</comment>
<feature type="coiled-coil region" evidence="1">
    <location>
        <begin position="12"/>
        <end position="96"/>
    </location>
</feature>
<evidence type="ECO:0000313" key="2">
    <source>
        <dbReference type="EMBL" id="GGL59981.1"/>
    </source>
</evidence>
<protein>
    <submittedName>
        <fullName evidence="2">Uncharacterized protein</fullName>
    </submittedName>
</protein>
<sequence length="100" mass="11667">MSSELQMVMQAIKELGHDMKSLDQRMSGLDQKIDGLTERMSGLDQRMDKLEVTVKSEIAALRQDMEDKHFDILDKIDILREQAFQTEQEVKRMKRKVGLK</sequence>
<reference evidence="2" key="2">
    <citation type="submission" date="2020-09" db="EMBL/GenBank/DDBJ databases">
        <authorList>
            <person name="Sun Q."/>
            <person name="Ohkuma M."/>
        </authorList>
    </citation>
    <scope>NUCLEOTIDE SEQUENCE</scope>
    <source>
        <strain evidence="2">JCM 15325</strain>
    </source>
</reference>
<evidence type="ECO:0000256" key="1">
    <source>
        <dbReference type="SAM" id="Coils"/>
    </source>
</evidence>
<organism evidence="2 3">
    <name type="scientific">Sporolactobacillus putidus</name>
    <dbReference type="NCBI Taxonomy" id="492735"/>
    <lineage>
        <taxon>Bacteria</taxon>
        <taxon>Bacillati</taxon>
        <taxon>Bacillota</taxon>
        <taxon>Bacilli</taxon>
        <taxon>Bacillales</taxon>
        <taxon>Sporolactobacillaceae</taxon>
        <taxon>Sporolactobacillus</taxon>
    </lineage>
</organism>
<accession>A0A917S6F6</accession>
<dbReference type="Proteomes" id="UP000654670">
    <property type="component" value="Unassembled WGS sequence"/>
</dbReference>
<keyword evidence="3" id="KW-1185">Reference proteome</keyword>
<dbReference type="EMBL" id="BMOK01000012">
    <property type="protein sequence ID" value="GGL59981.1"/>
    <property type="molecule type" value="Genomic_DNA"/>
</dbReference>
<dbReference type="SUPFAM" id="SSF57997">
    <property type="entry name" value="Tropomyosin"/>
    <property type="match status" value="1"/>
</dbReference>